<dbReference type="CDD" id="cd07061">
    <property type="entry name" value="HP_HAP_like"/>
    <property type="match status" value="1"/>
</dbReference>
<dbReference type="SUPFAM" id="SSF53254">
    <property type="entry name" value="Phosphoglycerate mutase-like"/>
    <property type="match status" value="1"/>
</dbReference>
<comment type="catalytic activity">
    <reaction evidence="1">
        <text>a phosphate monoester + H2O = an alcohol + phosphate</text>
        <dbReference type="Rhea" id="RHEA:15017"/>
        <dbReference type="ChEBI" id="CHEBI:15377"/>
        <dbReference type="ChEBI" id="CHEBI:30879"/>
        <dbReference type="ChEBI" id="CHEBI:43474"/>
        <dbReference type="ChEBI" id="CHEBI:67140"/>
        <dbReference type="EC" id="3.1.3.2"/>
    </reaction>
</comment>
<sequence length="539" mass="61462">MYFFRRGAENMTKDTFIVKTDPKTKYMTKEMDELTKNHCFNDKENVTAIMPEQPHSPFCPVAAFQKYISKLHPKCNSLWQRPLGSFYEDSASWYCNSPVGLDTLAQFMNKLSKLCSLSQVYTNHSIRATGATILTESRYFADAQIMSVTGHKSMSSLAIYNQRTSDKAKFQMGQIIDAAMNGRDPDANALPAPNQQLTLPSPVQPLALPTSARTSIMASTSQVYRHGDRSPVVIYPTDKNKVDKWPQGLGWLTKKGMLMHYNFGQWLRKRYEGFLNSSYVHTEIEVASSNEDRCLMSAYCNLAGLYPPHGDQVWNPNLQIDWQPIPVHTRPKKEDNVINMGENCPRYDQLYQETMKTKEIAQEEMRNKDFYKFVGQMSGMDHENISNIWQIADTLFCEKAHNLTVSPWADQKWKQENMTVYEKLRFLDSWQFRLLYSGLEKSRLMGGPILGEFVQQMVAASQNKTNTKMFMYSGHDTTVAALLSALNLFANGTSPPYAASVIVELHQNSAGKYYVNVLYKNTTDTAYLLTVPGNYLPFI</sequence>
<evidence type="ECO:0000313" key="10">
    <source>
        <dbReference type="Proteomes" id="UP000596742"/>
    </source>
</evidence>
<dbReference type="GO" id="GO:0003677">
    <property type="term" value="F:DNA binding"/>
    <property type="evidence" value="ECO:0007669"/>
    <property type="project" value="InterPro"/>
</dbReference>
<keyword evidence="10" id="KW-1185">Reference proteome</keyword>
<accession>A0A8B6HBX2</accession>
<dbReference type="Pfam" id="PF00328">
    <property type="entry name" value="His_Phos_2"/>
    <property type="match status" value="1"/>
</dbReference>
<comment type="similarity">
    <text evidence="2">Belongs to the histidine acid phosphatase family.</text>
</comment>
<dbReference type="InterPro" id="IPR011010">
    <property type="entry name" value="DNA_brk_join_enz"/>
</dbReference>
<gene>
    <name evidence="9" type="ORF">MGAL_10B093850</name>
</gene>
<dbReference type="SUPFAM" id="SSF56349">
    <property type="entry name" value="DNA breaking-rejoining enzymes"/>
    <property type="match status" value="1"/>
</dbReference>
<dbReference type="InterPro" id="IPR029033">
    <property type="entry name" value="His_PPase_superfam"/>
</dbReference>
<dbReference type="EMBL" id="UYJE01009892">
    <property type="protein sequence ID" value="VDI77834.1"/>
    <property type="molecule type" value="Genomic_DNA"/>
</dbReference>
<evidence type="ECO:0000256" key="7">
    <source>
        <dbReference type="ARBA" id="ARBA00023172"/>
    </source>
</evidence>
<keyword evidence="6" id="KW-1015">Disulfide bond</keyword>
<dbReference type="AlphaFoldDB" id="A0A8B6HBX2"/>
<dbReference type="InterPro" id="IPR033379">
    <property type="entry name" value="Acid_Pase_AS"/>
</dbReference>
<keyword evidence="4" id="KW-0732">Signal</keyword>
<dbReference type="GO" id="GO:0003993">
    <property type="term" value="F:acid phosphatase activity"/>
    <property type="evidence" value="ECO:0007669"/>
    <property type="project" value="UniProtKB-EC"/>
</dbReference>
<evidence type="ECO:0000256" key="4">
    <source>
        <dbReference type="ARBA" id="ARBA00022729"/>
    </source>
</evidence>
<dbReference type="GO" id="GO:0015074">
    <property type="term" value="P:DNA integration"/>
    <property type="evidence" value="ECO:0007669"/>
    <property type="project" value="InterPro"/>
</dbReference>
<proteinExistence type="inferred from homology"/>
<keyword evidence="5 9" id="KW-0378">Hydrolase</keyword>
<dbReference type="InterPro" id="IPR013762">
    <property type="entry name" value="Integrase-like_cat_sf"/>
</dbReference>
<dbReference type="InterPro" id="IPR000560">
    <property type="entry name" value="His_Pase_clade-2"/>
</dbReference>
<dbReference type="Gene3D" id="1.10.443.10">
    <property type="entry name" value="Intergrase catalytic core"/>
    <property type="match status" value="1"/>
</dbReference>
<dbReference type="InterPro" id="IPR050645">
    <property type="entry name" value="Histidine_acid_phosphatase"/>
</dbReference>
<name>A0A8B6HBX2_MYTGA</name>
<evidence type="ECO:0000256" key="3">
    <source>
        <dbReference type="ARBA" id="ARBA00012646"/>
    </source>
</evidence>
<dbReference type="Proteomes" id="UP000596742">
    <property type="component" value="Unassembled WGS sequence"/>
</dbReference>
<dbReference type="PANTHER" id="PTHR11567">
    <property type="entry name" value="ACID PHOSPHATASE-RELATED"/>
    <property type="match status" value="1"/>
</dbReference>
<evidence type="ECO:0000256" key="5">
    <source>
        <dbReference type="ARBA" id="ARBA00022801"/>
    </source>
</evidence>
<comment type="caution">
    <text evidence="9">The sequence shown here is derived from an EMBL/GenBank/DDBJ whole genome shotgun (WGS) entry which is preliminary data.</text>
</comment>
<keyword evidence="7" id="KW-0233">DNA recombination</keyword>
<evidence type="ECO:0000313" key="9">
    <source>
        <dbReference type="EMBL" id="VDI77834.1"/>
    </source>
</evidence>
<evidence type="ECO:0000256" key="1">
    <source>
        <dbReference type="ARBA" id="ARBA00000032"/>
    </source>
</evidence>
<dbReference type="PROSITE" id="PS00778">
    <property type="entry name" value="HIS_ACID_PHOSPHAT_2"/>
    <property type="match status" value="1"/>
</dbReference>
<evidence type="ECO:0000256" key="2">
    <source>
        <dbReference type="ARBA" id="ARBA00005375"/>
    </source>
</evidence>
<protein>
    <recommendedName>
        <fullName evidence="3">acid phosphatase</fullName>
        <ecNumber evidence="3">3.1.3.2</ecNumber>
    </recommendedName>
</protein>
<keyword evidence="8" id="KW-0325">Glycoprotein</keyword>
<dbReference type="EC" id="3.1.3.2" evidence="3"/>
<dbReference type="GO" id="GO:0006310">
    <property type="term" value="P:DNA recombination"/>
    <property type="evidence" value="ECO:0007669"/>
    <property type="project" value="UniProtKB-KW"/>
</dbReference>
<dbReference type="PANTHER" id="PTHR11567:SF211">
    <property type="entry name" value="PROSTATIC ACID PHOSPHATASE"/>
    <property type="match status" value="1"/>
</dbReference>
<dbReference type="OrthoDB" id="5821688at2759"/>
<organism evidence="9 10">
    <name type="scientific">Mytilus galloprovincialis</name>
    <name type="common">Mediterranean mussel</name>
    <dbReference type="NCBI Taxonomy" id="29158"/>
    <lineage>
        <taxon>Eukaryota</taxon>
        <taxon>Metazoa</taxon>
        <taxon>Spiralia</taxon>
        <taxon>Lophotrochozoa</taxon>
        <taxon>Mollusca</taxon>
        <taxon>Bivalvia</taxon>
        <taxon>Autobranchia</taxon>
        <taxon>Pteriomorphia</taxon>
        <taxon>Mytilida</taxon>
        <taxon>Mytiloidea</taxon>
        <taxon>Mytilidae</taxon>
        <taxon>Mytilinae</taxon>
        <taxon>Mytilus</taxon>
    </lineage>
</organism>
<evidence type="ECO:0000256" key="6">
    <source>
        <dbReference type="ARBA" id="ARBA00023157"/>
    </source>
</evidence>
<dbReference type="Gene3D" id="3.40.50.1240">
    <property type="entry name" value="Phosphoglycerate mutase-like"/>
    <property type="match status" value="1"/>
</dbReference>
<evidence type="ECO:0000256" key="8">
    <source>
        <dbReference type="ARBA" id="ARBA00023180"/>
    </source>
</evidence>
<reference evidence="9" key="1">
    <citation type="submission" date="2018-11" db="EMBL/GenBank/DDBJ databases">
        <authorList>
            <person name="Alioto T."/>
            <person name="Alioto T."/>
        </authorList>
    </citation>
    <scope>NUCLEOTIDE SEQUENCE</scope>
</reference>